<organism evidence="1 2">
    <name type="scientific">Paractinoplanes toevensis</name>
    <dbReference type="NCBI Taxonomy" id="571911"/>
    <lineage>
        <taxon>Bacteria</taxon>
        <taxon>Bacillati</taxon>
        <taxon>Actinomycetota</taxon>
        <taxon>Actinomycetes</taxon>
        <taxon>Micromonosporales</taxon>
        <taxon>Micromonosporaceae</taxon>
        <taxon>Paractinoplanes</taxon>
    </lineage>
</organism>
<dbReference type="InterPro" id="IPR032675">
    <property type="entry name" value="LRR_dom_sf"/>
</dbReference>
<protein>
    <recommendedName>
        <fullName evidence="3">Leucine-rich repeat domain-containing protein</fullName>
    </recommendedName>
</protein>
<reference evidence="1 2" key="1">
    <citation type="submission" date="2021-03" db="EMBL/GenBank/DDBJ databases">
        <title>Whole genome shotgun sequence of Actinoplanes toevensis NBRC 105298.</title>
        <authorList>
            <person name="Komaki H."/>
            <person name="Tamura T."/>
        </authorList>
    </citation>
    <scope>NUCLEOTIDE SEQUENCE [LARGE SCALE GENOMIC DNA]</scope>
    <source>
        <strain evidence="1 2">NBRC 105298</strain>
    </source>
</reference>
<dbReference type="AlphaFoldDB" id="A0A919TDX9"/>
<dbReference type="SUPFAM" id="SSF52047">
    <property type="entry name" value="RNI-like"/>
    <property type="match status" value="1"/>
</dbReference>
<evidence type="ECO:0008006" key="3">
    <source>
        <dbReference type="Google" id="ProtNLM"/>
    </source>
</evidence>
<accession>A0A919TDX9</accession>
<sequence length="276" mass="29551">MSNPRDASLAVRLEPHLHRPDRDGFAAICGVFAGWPHGPERSRELRRVRGLLESWSDAARTETTASGWLFDGGGLADLAVLVRTLEIYRREERGSGDLLAVAGSPYLKDLVCLRILSSDVSDEAWWAFAESPNLGGLRTLAVRGTALGAGALDVLLRSGRHPRLTVLEMAGVGLEAGGLAGPPPGVPFPGLVRLDLYGNILGDGGARRLAEASWVAPIRTLVVGRNHLSRAGVEALLRSPVLGRLEELDVGDNPLSAADRAELAESARRRRIVLTM</sequence>
<name>A0A919TDX9_9ACTN</name>
<dbReference type="RefSeq" id="WP_213010005.1">
    <property type="nucleotide sequence ID" value="NZ_BOQN01000076.1"/>
</dbReference>
<proteinExistence type="predicted"/>
<gene>
    <name evidence="1" type="ORF">Ato02nite_060170</name>
</gene>
<comment type="caution">
    <text evidence="1">The sequence shown here is derived from an EMBL/GenBank/DDBJ whole genome shotgun (WGS) entry which is preliminary data.</text>
</comment>
<evidence type="ECO:0000313" key="2">
    <source>
        <dbReference type="Proteomes" id="UP000677082"/>
    </source>
</evidence>
<evidence type="ECO:0000313" key="1">
    <source>
        <dbReference type="EMBL" id="GIM94224.1"/>
    </source>
</evidence>
<keyword evidence="2" id="KW-1185">Reference proteome</keyword>
<dbReference type="EMBL" id="BOQN01000076">
    <property type="protein sequence ID" value="GIM94224.1"/>
    <property type="molecule type" value="Genomic_DNA"/>
</dbReference>
<dbReference type="Gene3D" id="3.80.10.10">
    <property type="entry name" value="Ribonuclease Inhibitor"/>
    <property type="match status" value="1"/>
</dbReference>
<dbReference type="Proteomes" id="UP000677082">
    <property type="component" value="Unassembled WGS sequence"/>
</dbReference>